<feature type="non-terminal residue" evidence="2">
    <location>
        <position position="1"/>
    </location>
</feature>
<dbReference type="GeneID" id="92082343"/>
<evidence type="ECO:0000313" key="2">
    <source>
        <dbReference type="EMBL" id="KAK7943946.1"/>
    </source>
</evidence>
<protein>
    <submittedName>
        <fullName evidence="2">Uncharacterized protein</fullName>
    </submittedName>
</protein>
<evidence type="ECO:0000313" key="3">
    <source>
        <dbReference type="Proteomes" id="UP001391051"/>
    </source>
</evidence>
<gene>
    <name evidence="2" type="ORF">PG986_013059</name>
</gene>
<sequence>CRSGVAARTILIMPWATNPFFSRQQQLPQEVASDSDVDPEAGSQAHDVASVRTGFQEPSTKLTGYQLFYLFGLDGVGAFILSGGINFAIAYAMYTTQQYTAKNMIRLFQLPNTLAGDMAVTIFIQCIITWLVELILVNRDLKSGGVQAIGFLPEPTNRLVRWYMFLDRAEDTHDKGGFRHWLSFLGSQVVRALISVVPCFVLLFGPSIGFLTLVGTPIPWGRVQDWTYATKWAPQIFKLLLGGVLSLLTGPAFAAFWLVRCGWALQKNEARYGQS</sequence>
<reference evidence="2 3" key="1">
    <citation type="submission" date="2023-01" db="EMBL/GenBank/DDBJ databases">
        <title>Analysis of 21 Apiospora genomes using comparative genomics revels a genus with tremendous synthesis potential of carbohydrate active enzymes and secondary metabolites.</title>
        <authorList>
            <person name="Sorensen T."/>
        </authorList>
    </citation>
    <scope>NUCLEOTIDE SEQUENCE [LARGE SCALE GENOMIC DNA]</scope>
    <source>
        <strain evidence="2 3">CBS 24483</strain>
    </source>
</reference>
<proteinExistence type="predicted"/>
<organism evidence="2 3">
    <name type="scientific">Apiospora aurea</name>
    <dbReference type="NCBI Taxonomy" id="335848"/>
    <lineage>
        <taxon>Eukaryota</taxon>
        <taxon>Fungi</taxon>
        <taxon>Dikarya</taxon>
        <taxon>Ascomycota</taxon>
        <taxon>Pezizomycotina</taxon>
        <taxon>Sordariomycetes</taxon>
        <taxon>Xylariomycetidae</taxon>
        <taxon>Amphisphaeriales</taxon>
        <taxon>Apiosporaceae</taxon>
        <taxon>Apiospora</taxon>
    </lineage>
</organism>
<dbReference type="Proteomes" id="UP001391051">
    <property type="component" value="Unassembled WGS sequence"/>
</dbReference>
<accession>A0ABR1Q1R4</accession>
<dbReference type="InterPro" id="IPR018852">
    <property type="entry name" value="DUF2456"/>
</dbReference>
<dbReference type="EMBL" id="JAQQWE010000008">
    <property type="protein sequence ID" value="KAK7943946.1"/>
    <property type="molecule type" value="Genomic_DNA"/>
</dbReference>
<evidence type="ECO:0000256" key="1">
    <source>
        <dbReference type="SAM" id="Phobius"/>
    </source>
</evidence>
<dbReference type="PANTHER" id="PTHR28297">
    <property type="entry name" value="FUNGAL PROTEIN"/>
    <property type="match status" value="1"/>
</dbReference>
<keyword evidence="3" id="KW-1185">Reference proteome</keyword>
<dbReference type="PANTHER" id="PTHR28297:SF1">
    <property type="entry name" value="FUNGAL PROTEIN"/>
    <property type="match status" value="1"/>
</dbReference>
<dbReference type="Pfam" id="PF10445">
    <property type="entry name" value="DUF2456"/>
    <property type="match status" value="1"/>
</dbReference>
<keyword evidence="1" id="KW-0812">Transmembrane</keyword>
<feature type="transmembrane region" description="Helical" evidence="1">
    <location>
        <begin position="189"/>
        <end position="216"/>
    </location>
</feature>
<comment type="caution">
    <text evidence="2">The sequence shown here is derived from an EMBL/GenBank/DDBJ whole genome shotgun (WGS) entry which is preliminary data.</text>
</comment>
<feature type="transmembrane region" description="Helical" evidence="1">
    <location>
        <begin position="236"/>
        <end position="259"/>
    </location>
</feature>
<keyword evidence="1" id="KW-1133">Transmembrane helix</keyword>
<keyword evidence="1" id="KW-0472">Membrane</keyword>
<feature type="transmembrane region" description="Helical" evidence="1">
    <location>
        <begin position="114"/>
        <end position="137"/>
    </location>
</feature>
<feature type="transmembrane region" description="Helical" evidence="1">
    <location>
        <begin position="67"/>
        <end position="94"/>
    </location>
</feature>
<name>A0ABR1Q1R4_9PEZI</name>
<dbReference type="RefSeq" id="XP_066695977.1">
    <property type="nucleotide sequence ID" value="XM_066849281.1"/>
</dbReference>